<evidence type="ECO:0000313" key="1">
    <source>
        <dbReference type="EMBL" id="PAW58369.1"/>
    </source>
</evidence>
<sequence>MNITIASIVKSTNNKILVEYSTPYGKSLSVFTGPPPKANQKLDVEINIDDEFIWGENLIPSTKNAPSISFDLGFTYITGELIAIEDDGCGALRIGDAIILISIEQKKIILPIFVDIIAKEISIHPTNI</sequence>
<dbReference type="AlphaFoldDB" id="A0A2A2PRW6"/>
<keyword evidence="2" id="KW-1185">Reference proteome</keyword>
<name>A0A2A2PRW6_9PSED</name>
<gene>
    <name evidence="1" type="ORF">CKQ80_24740</name>
</gene>
<dbReference type="EMBL" id="NRST01000001">
    <property type="protein sequence ID" value="PAW58369.1"/>
    <property type="molecule type" value="Genomic_DNA"/>
</dbReference>
<organism evidence="1 2">
    <name type="scientific">Pseudomonas moraviensis</name>
    <dbReference type="NCBI Taxonomy" id="321662"/>
    <lineage>
        <taxon>Bacteria</taxon>
        <taxon>Pseudomonadati</taxon>
        <taxon>Pseudomonadota</taxon>
        <taxon>Gammaproteobacteria</taxon>
        <taxon>Pseudomonadales</taxon>
        <taxon>Pseudomonadaceae</taxon>
        <taxon>Pseudomonas</taxon>
    </lineage>
</organism>
<protein>
    <submittedName>
        <fullName evidence="1">Uncharacterized protein</fullName>
    </submittedName>
</protein>
<proteinExistence type="predicted"/>
<dbReference type="Proteomes" id="UP000217830">
    <property type="component" value="Unassembled WGS sequence"/>
</dbReference>
<dbReference type="RefSeq" id="WP_095668855.1">
    <property type="nucleotide sequence ID" value="NZ_NRSS01000003.1"/>
</dbReference>
<reference evidence="1 2" key="1">
    <citation type="submission" date="2017-08" db="EMBL/GenBank/DDBJ databases">
        <title>Draft Genome Sequence of Pseudomonas moraviensis TYU6, isolated from Taxus cuspidata by using PacBio Single-Molecule Real-Time Technology.</title>
        <authorList>
            <person name="Baek K.-H."/>
            <person name="Mishra A.K."/>
        </authorList>
    </citation>
    <scope>NUCLEOTIDE SEQUENCE [LARGE SCALE GENOMIC DNA]</scope>
    <source>
        <strain evidence="1 2">TYU6</strain>
    </source>
</reference>
<comment type="caution">
    <text evidence="1">The sequence shown here is derived from an EMBL/GenBank/DDBJ whole genome shotgun (WGS) entry which is preliminary data.</text>
</comment>
<evidence type="ECO:0000313" key="2">
    <source>
        <dbReference type="Proteomes" id="UP000217830"/>
    </source>
</evidence>
<accession>A0A2A2PRW6</accession>